<proteinExistence type="predicted"/>
<sequence>MLFQDFRHISTVQAGSHDDLSVRCTFGYIPLTRPPPFYALKAVAYQEKTPLLDPTIDVDGWVLAKAVNLAGTLSKLHPVVIECQLFLSAPLAYTRGSVIPLYIRMQSSNQQALDLLARHNALVVRLQRRIEYSLPMKSMKNADNYHAGKNKRDLAEAVWWPTATQEQEASPSLTADTQTHTVCLNGELHLRGDLVPSTMFPVFTVGYDVCLWALDARGLKMAETEKSLLEHPVEIVTLFAPGPRAVRYAPPGSGSERPLPMEFGMALGTLGSAYM</sequence>
<dbReference type="OrthoDB" id="3262423at2759"/>
<evidence type="ECO:0008006" key="3">
    <source>
        <dbReference type="Google" id="ProtNLM"/>
    </source>
</evidence>
<comment type="caution">
    <text evidence="1">The sequence shown here is derived from an EMBL/GenBank/DDBJ whole genome shotgun (WGS) entry which is preliminary data.</text>
</comment>
<organism evidence="1 2">
    <name type="scientific">Psilocybe cf. subviscida</name>
    <dbReference type="NCBI Taxonomy" id="2480587"/>
    <lineage>
        <taxon>Eukaryota</taxon>
        <taxon>Fungi</taxon>
        <taxon>Dikarya</taxon>
        <taxon>Basidiomycota</taxon>
        <taxon>Agaricomycotina</taxon>
        <taxon>Agaricomycetes</taxon>
        <taxon>Agaricomycetidae</taxon>
        <taxon>Agaricales</taxon>
        <taxon>Agaricineae</taxon>
        <taxon>Strophariaceae</taxon>
        <taxon>Psilocybe</taxon>
    </lineage>
</organism>
<dbReference type="EMBL" id="JAACJJ010000014">
    <property type="protein sequence ID" value="KAF5327889.1"/>
    <property type="molecule type" value="Genomic_DNA"/>
</dbReference>
<dbReference type="Proteomes" id="UP000567179">
    <property type="component" value="Unassembled WGS sequence"/>
</dbReference>
<dbReference type="AlphaFoldDB" id="A0A8H5BQV9"/>
<reference evidence="1 2" key="1">
    <citation type="journal article" date="2020" name="ISME J.">
        <title>Uncovering the hidden diversity of litter-decomposition mechanisms in mushroom-forming fungi.</title>
        <authorList>
            <person name="Floudas D."/>
            <person name="Bentzer J."/>
            <person name="Ahren D."/>
            <person name="Johansson T."/>
            <person name="Persson P."/>
            <person name="Tunlid A."/>
        </authorList>
    </citation>
    <scope>NUCLEOTIDE SEQUENCE [LARGE SCALE GENOMIC DNA]</scope>
    <source>
        <strain evidence="1 2">CBS 101986</strain>
    </source>
</reference>
<name>A0A8H5BQV9_9AGAR</name>
<evidence type="ECO:0000313" key="1">
    <source>
        <dbReference type="EMBL" id="KAF5327889.1"/>
    </source>
</evidence>
<protein>
    <recommendedName>
        <fullName evidence="3">Arrestin-like N-terminal domain-containing protein</fullName>
    </recommendedName>
</protein>
<accession>A0A8H5BQV9</accession>
<evidence type="ECO:0000313" key="2">
    <source>
        <dbReference type="Proteomes" id="UP000567179"/>
    </source>
</evidence>
<keyword evidence="2" id="KW-1185">Reference proteome</keyword>
<gene>
    <name evidence="1" type="ORF">D9619_004150</name>
</gene>